<accession>A0A2C9UKW5</accession>
<dbReference type="PANTHER" id="PTHR15852">
    <property type="entry name" value="PLASTID TRANSCRIPTIONALLY ACTIVE PROTEIN"/>
    <property type="match status" value="1"/>
</dbReference>
<evidence type="ECO:0000256" key="1">
    <source>
        <dbReference type="SAM" id="Phobius"/>
    </source>
</evidence>
<evidence type="ECO:0000313" key="3">
    <source>
        <dbReference type="Proteomes" id="UP000091857"/>
    </source>
</evidence>
<dbReference type="PANTHER" id="PTHR15852:SF29">
    <property type="entry name" value="PLASTID TRANSCRIPTIONALLY ACTIVE PROTEIN"/>
    <property type="match status" value="1"/>
</dbReference>
<dbReference type="EMBL" id="CM004400">
    <property type="protein sequence ID" value="OAY31652.1"/>
    <property type="molecule type" value="Genomic_DNA"/>
</dbReference>
<evidence type="ECO:0000313" key="2">
    <source>
        <dbReference type="EMBL" id="OAY31652.1"/>
    </source>
</evidence>
<name>A0A2C9UKW5_MANES</name>
<gene>
    <name evidence="2" type="ORF">MANES_14G129700v8</name>
</gene>
<keyword evidence="1" id="KW-1133">Transmembrane helix</keyword>
<dbReference type="Gramene" id="Manes.14G129700.3.v8.1">
    <property type="protein sequence ID" value="Manes.14G129700.3.v8.1.CDS"/>
    <property type="gene ID" value="Manes.14G129700.v8.1"/>
</dbReference>
<proteinExistence type="predicted"/>
<sequence>MFLGGLIALNIISSIAIGTFRYATKLKLRKDAVPCGICKQKGFIYANGVKAGSANIKWSPLYDPIAFNPCLCPTCDGNKVQLCLNCLGKGYTTGKM</sequence>
<keyword evidence="1" id="KW-0472">Membrane</keyword>
<dbReference type="Proteomes" id="UP000091857">
    <property type="component" value="Chromosome 14"/>
</dbReference>
<dbReference type="AlphaFoldDB" id="A0A2C9UKW5"/>
<keyword evidence="3" id="KW-1185">Reference proteome</keyword>
<feature type="transmembrane region" description="Helical" evidence="1">
    <location>
        <begin position="6"/>
        <end position="23"/>
    </location>
</feature>
<protein>
    <submittedName>
        <fullName evidence="2">Uncharacterized protein</fullName>
    </submittedName>
</protein>
<keyword evidence="1" id="KW-0812">Transmembrane</keyword>
<dbReference type="OMA" id="MPLEPIK"/>
<reference evidence="3" key="1">
    <citation type="journal article" date="2016" name="Nat. Biotechnol.">
        <title>Sequencing wild and cultivated cassava and related species reveals extensive interspecific hybridization and genetic diversity.</title>
        <authorList>
            <person name="Bredeson J.V."/>
            <person name="Lyons J.B."/>
            <person name="Prochnik S.E."/>
            <person name="Wu G.A."/>
            <person name="Ha C.M."/>
            <person name="Edsinger-Gonzales E."/>
            <person name="Grimwood J."/>
            <person name="Schmutz J."/>
            <person name="Rabbi I.Y."/>
            <person name="Egesi C."/>
            <person name="Nauluvula P."/>
            <person name="Lebot V."/>
            <person name="Ndunguru J."/>
            <person name="Mkamilo G."/>
            <person name="Bart R.S."/>
            <person name="Setter T.L."/>
            <person name="Gleadow R.M."/>
            <person name="Kulakow P."/>
            <person name="Ferguson M.E."/>
            <person name="Rounsley S."/>
            <person name="Rokhsar D.S."/>
        </authorList>
    </citation>
    <scope>NUCLEOTIDE SEQUENCE [LARGE SCALE GENOMIC DNA]</scope>
    <source>
        <strain evidence="3">cv. AM560-2</strain>
    </source>
</reference>
<organism evidence="2 3">
    <name type="scientific">Manihot esculenta</name>
    <name type="common">Cassava</name>
    <name type="synonym">Jatropha manihot</name>
    <dbReference type="NCBI Taxonomy" id="3983"/>
    <lineage>
        <taxon>Eukaryota</taxon>
        <taxon>Viridiplantae</taxon>
        <taxon>Streptophyta</taxon>
        <taxon>Embryophyta</taxon>
        <taxon>Tracheophyta</taxon>
        <taxon>Spermatophyta</taxon>
        <taxon>Magnoliopsida</taxon>
        <taxon>eudicotyledons</taxon>
        <taxon>Gunneridae</taxon>
        <taxon>Pentapetalae</taxon>
        <taxon>rosids</taxon>
        <taxon>fabids</taxon>
        <taxon>Malpighiales</taxon>
        <taxon>Euphorbiaceae</taxon>
        <taxon>Crotonoideae</taxon>
        <taxon>Manihoteae</taxon>
        <taxon>Manihot</taxon>
    </lineage>
</organism>
<comment type="caution">
    <text evidence="2">The sequence shown here is derived from an EMBL/GenBank/DDBJ whole genome shotgun (WGS) entry which is preliminary data.</text>
</comment>